<evidence type="ECO:0000313" key="3">
    <source>
        <dbReference type="Proteomes" id="UP000540698"/>
    </source>
</evidence>
<dbReference type="InterPro" id="IPR037473">
    <property type="entry name" value="Lcp-like"/>
</dbReference>
<dbReference type="EMBL" id="JAAXOS010000003">
    <property type="protein sequence ID" value="NKY26212.1"/>
    <property type="molecule type" value="Genomic_DNA"/>
</dbReference>
<keyword evidence="3" id="KW-1185">Reference proteome</keyword>
<dbReference type="RefSeq" id="WP_062970148.1">
    <property type="nucleotide sequence ID" value="NZ_JAAXOS010000003.1"/>
</dbReference>
<dbReference type="PANTHER" id="PTHR37539:SF1">
    <property type="entry name" value="ER-BOUND OXYGENASE MPAB_MPAB'_RUBBER OXYGENASE CATALYTIC DOMAIN-CONTAINING PROTEIN"/>
    <property type="match status" value="1"/>
</dbReference>
<organism evidence="2 3">
    <name type="scientific">Nocardia gamkensis</name>
    <dbReference type="NCBI Taxonomy" id="352869"/>
    <lineage>
        <taxon>Bacteria</taxon>
        <taxon>Bacillati</taxon>
        <taxon>Actinomycetota</taxon>
        <taxon>Actinomycetes</taxon>
        <taxon>Mycobacteriales</taxon>
        <taxon>Nocardiaceae</taxon>
        <taxon>Nocardia</taxon>
    </lineage>
</organism>
<protein>
    <submittedName>
        <fullName evidence="2">DUF2236 domain-containing protein</fullName>
    </submittedName>
</protein>
<feature type="domain" description="ER-bound oxygenase mpaB/mpaB'/Rubber oxygenase catalytic" evidence="1">
    <location>
        <begin position="132"/>
        <end position="352"/>
    </location>
</feature>
<name>A0A7X6R2H2_9NOCA</name>
<evidence type="ECO:0000259" key="1">
    <source>
        <dbReference type="Pfam" id="PF09995"/>
    </source>
</evidence>
<dbReference type="GO" id="GO:0016491">
    <property type="term" value="F:oxidoreductase activity"/>
    <property type="evidence" value="ECO:0007669"/>
    <property type="project" value="InterPro"/>
</dbReference>
<sequence length="407" mass="44733">MTTSAIIPARHPDRPRKAPGLGPFAALLRIGKPSPQRWRLLGESLLVGDEPMDRLVEWMYAEGMAATRPLFERALMSGIDSIPGAPSPLRDFFTVVEDTPAWVDPDLLRDGERVFRSGGNDGLYFARDVSFIGGYLASGFNKTLLRTGALEKGPARRFAETLQWAMDVSTENGMDRYGVGYRSTLHVRLIHSLVRRHVAAMPDWRTDEWGLPINQTDMAATLVGALLAPVVGGMALGVILSPRELAAAAHLTRYVGWLIGVEEHWLPNGFRDGIAILDHCLTAITNPDETSRQLARPMADDPLNWSYPDLPGLRGRLARAQHLSVSSAFLGPKAMRILGLPAYVPPWYPALRIPVNLVRTAYTHLTPGGLDRAAIHGRKQQEAFLQRLIGETSATIGHSAPRLDRTA</sequence>
<dbReference type="Proteomes" id="UP000540698">
    <property type="component" value="Unassembled WGS sequence"/>
</dbReference>
<dbReference type="PANTHER" id="PTHR37539">
    <property type="entry name" value="SECRETED PROTEIN-RELATED"/>
    <property type="match status" value="1"/>
</dbReference>
<evidence type="ECO:0000313" key="2">
    <source>
        <dbReference type="EMBL" id="NKY26212.1"/>
    </source>
</evidence>
<reference evidence="2 3" key="1">
    <citation type="submission" date="2020-04" db="EMBL/GenBank/DDBJ databases">
        <title>MicrobeNet Type strains.</title>
        <authorList>
            <person name="Nicholson A.C."/>
        </authorList>
    </citation>
    <scope>NUCLEOTIDE SEQUENCE [LARGE SCALE GENOMIC DNA]</scope>
    <source>
        <strain evidence="2 3">DSM 44956</strain>
    </source>
</reference>
<dbReference type="Pfam" id="PF09995">
    <property type="entry name" value="MPAB_Lcp_cat"/>
    <property type="match status" value="1"/>
</dbReference>
<dbReference type="InterPro" id="IPR018713">
    <property type="entry name" value="MPAB/Lcp_cat_dom"/>
</dbReference>
<accession>A0A7X6R2H2</accession>
<proteinExistence type="predicted"/>
<dbReference type="AlphaFoldDB" id="A0A7X6R2H2"/>
<comment type="caution">
    <text evidence="2">The sequence shown here is derived from an EMBL/GenBank/DDBJ whole genome shotgun (WGS) entry which is preliminary data.</text>
</comment>
<gene>
    <name evidence="2" type="ORF">HGB38_08280</name>
</gene>